<dbReference type="InterPro" id="IPR023365">
    <property type="entry name" value="Sortase_dom-sf"/>
</dbReference>
<keyword evidence="3" id="KW-0812">Transmembrane</keyword>
<keyword evidence="1" id="KW-0378">Hydrolase</keyword>
<evidence type="ECO:0000256" key="3">
    <source>
        <dbReference type="SAM" id="Phobius"/>
    </source>
</evidence>
<dbReference type="NCBIfam" id="TIGR03064">
    <property type="entry name" value="sortase_srtB"/>
    <property type="match status" value="1"/>
</dbReference>
<gene>
    <name evidence="4" type="ORF">CAFE_35470</name>
</gene>
<evidence type="ECO:0000313" key="4">
    <source>
        <dbReference type="EMBL" id="MVB12801.1"/>
    </source>
</evidence>
<accession>A0A6N8I3S4</accession>
<dbReference type="SUPFAM" id="SSF63817">
    <property type="entry name" value="Sortase"/>
    <property type="match status" value="1"/>
</dbReference>
<dbReference type="InterPro" id="IPR005754">
    <property type="entry name" value="Sortase"/>
</dbReference>
<keyword evidence="3" id="KW-0472">Membrane</keyword>
<feature type="active site" description="Acyl-thioester intermediate" evidence="2">
    <location>
        <position position="270"/>
    </location>
</feature>
<protein>
    <submittedName>
        <fullName evidence="4">Sortase domain protein</fullName>
    </submittedName>
</protein>
<dbReference type="GO" id="GO:0016787">
    <property type="term" value="F:hydrolase activity"/>
    <property type="evidence" value="ECO:0007669"/>
    <property type="project" value="UniProtKB-KW"/>
</dbReference>
<evidence type="ECO:0000256" key="1">
    <source>
        <dbReference type="ARBA" id="ARBA00022801"/>
    </source>
</evidence>
<dbReference type="Pfam" id="PF04203">
    <property type="entry name" value="Sortase"/>
    <property type="match status" value="1"/>
</dbReference>
<organism evidence="4 5">
    <name type="scientific">Caproicibacter fermentans</name>
    <dbReference type="NCBI Taxonomy" id="2576756"/>
    <lineage>
        <taxon>Bacteria</taxon>
        <taxon>Bacillati</taxon>
        <taxon>Bacillota</taxon>
        <taxon>Clostridia</taxon>
        <taxon>Eubacteriales</taxon>
        <taxon>Acutalibacteraceae</taxon>
        <taxon>Caproicibacter</taxon>
    </lineage>
</organism>
<dbReference type="CDD" id="cd05826">
    <property type="entry name" value="Sortase_B"/>
    <property type="match status" value="1"/>
</dbReference>
<dbReference type="EMBL" id="VWXL01000103">
    <property type="protein sequence ID" value="MVB12801.1"/>
    <property type="molecule type" value="Genomic_DNA"/>
</dbReference>
<comment type="caution">
    <text evidence="4">The sequence shown here is derived from an EMBL/GenBank/DDBJ whole genome shotgun (WGS) entry which is preliminary data.</text>
</comment>
<dbReference type="AlphaFoldDB" id="A0A6N8I3S4"/>
<dbReference type="Gene3D" id="2.40.260.10">
    <property type="entry name" value="Sortase"/>
    <property type="match status" value="1"/>
</dbReference>
<dbReference type="Proteomes" id="UP000469440">
    <property type="component" value="Unassembled WGS sequence"/>
</dbReference>
<evidence type="ECO:0000313" key="5">
    <source>
        <dbReference type="Proteomes" id="UP000469440"/>
    </source>
</evidence>
<reference evidence="4 5" key="1">
    <citation type="submission" date="2019-09" db="EMBL/GenBank/DDBJ databases">
        <title>Genome sequence of Clostridium sp. EA1.</title>
        <authorList>
            <person name="Poehlein A."/>
            <person name="Bengelsdorf F.R."/>
            <person name="Daniel R."/>
        </authorList>
    </citation>
    <scope>NUCLEOTIDE SEQUENCE [LARGE SCALE GENOMIC DNA]</scope>
    <source>
        <strain evidence="4 5">EA1</strain>
    </source>
</reference>
<feature type="transmembrane region" description="Helical" evidence="3">
    <location>
        <begin position="31"/>
        <end position="55"/>
    </location>
</feature>
<evidence type="ECO:0000256" key="2">
    <source>
        <dbReference type="PIRSR" id="PIRSR605754-1"/>
    </source>
</evidence>
<dbReference type="InterPro" id="IPR009835">
    <property type="entry name" value="SrtB"/>
</dbReference>
<keyword evidence="5" id="KW-1185">Reference proteome</keyword>
<proteinExistence type="predicted"/>
<sequence>MCLSDWFLRLKRIADQRMKPVPKRLSSLSPYYYVLLGCVLSFVVCTQILITRLIFPFLRSESDLTEARSYYRAAASSAVTRTGSQNVPPAAETKAVPDPFDQLQAVNRDVTGWITLPETAIDYPVLLAPAGSPDFYLTHDWEKNETKYGSIFMLSSDSAGKQVKNTILYGHSMKDGSMFAPLLNYESLAFYRAHPVVLYRKGGEKACWKIFAVMKVNTDPAQGKPFDYQKTSFSCEEDFLEYLYQVRIRSMFEFPVDIKPSDEIITLSTCSYEFEGFRTVVFARRVRDSEKESVKVSEAVKNPDVLYPDCWYKRFGGEQPFLPDFQDAMRGGKLSWLKTD</sequence>
<name>A0A6N8I3S4_9FIRM</name>
<keyword evidence="3" id="KW-1133">Transmembrane helix</keyword>
<feature type="active site" description="Proton donor/acceptor" evidence="2">
    <location>
        <position position="171"/>
    </location>
</feature>